<evidence type="ECO:0000256" key="1">
    <source>
        <dbReference type="ARBA" id="ARBA00006018"/>
    </source>
</evidence>
<dbReference type="Pfam" id="PF01455">
    <property type="entry name" value="HupF_HypC"/>
    <property type="match status" value="1"/>
</dbReference>
<dbReference type="RefSeq" id="WP_168063210.1">
    <property type="nucleotide sequence ID" value="NZ_VTOW01000005.1"/>
</dbReference>
<dbReference type="PRINTS" id="PR00445">
    <property type="entry name" value="HUPFHYPC"/>
</dbReference>
<comment type="caution">
    <text evidence="2">The sequence shown here is derived from an EMBL/GenBank/DDBJ whole genome shotgun (WGS) entry which is preliminary data.</text>
</comment>
<dbReference type="EMBL" id="VTOW01000005">
    <property type="protein sequence ID" value="NKE73284.1"/>
    <property type="molecule type" value="Genomic_DNA"/>
</dbReference>
<dbReference type="GO" id="GO:1902670">
    <property type="term" value="F:carbon dioxide binding"/>
    <property type="evidence" value="ECO:0007669"/>
    <property type="project" value="TreeGrafter"/>
</dbReference>
<dbReference type="FunFam" id="2.30.30.140:FF:000022">
    <property type="entry name" value="Hydrogenase assembly chaperone HybG"/>
    <property type="match status" value="1"/>
</dbReference>
<gene>
    <name evidence="2" type="ORF">MNODULE_21225</name>
</gene>
<accession>A0A7X6IDB5</accession>
<dbReference type="GO" id="GO:0005506">
    <property type="term" value="F:iron ion binding"/>
    <property type="evidence" value="ECO:0007669"/>
    <property type="project" value="TreeGrafter"/>
</dbReference>
<comment type="similarity">
    <text evidence="1">Belongs to the HupF/HypC family.</text>
</comment>
<keyword evidence="3" id="KW-1185">Reference proteome</keyword>
<proteinExistence type="inferred from homology"/>
<dbReference type="InterPro" id="IPR019812">
    <property type="entry name" value="Hydgase_assmbl_chp_CS"/>
</dbReference>
<dbReference type="InterPro" id="IPR001109">
    <property type="entry name" value="Hydrogenase_HupF/HypC"/>
</dbReference>
<evidence type="ECO:0000313" key="2">
    <source>
        <dbReference type="EMBL" id="NKE73284.1"/>
    </source>
</evidence>
<dbReference type="PANTHER" id="PTHR35177:SF2">
    <property type="entry name" value="HYDROGENASE MATURATION FACTOR HYBG"/>
    <property type="match status" value="1"/>
</dbReference>
<sequence>MCLAVPGKILTIEDAEPILRTGKVQFGGIVKEVHLAYLPEAKVGDYVIVHVGFAISIVDEKEATRVFEYLKEMDEMEKGG</sequence>
<organism evidence="2 3">
    <name type="scientific">Candidatus Manganitrophus noduliformans</name>
    <dbReference type="NCBI Taxonomy" id="2606439"/>
    <lineage>
        <taxon>Bacteria</taxon>
        <taxon>Pseudomonadati</taxon>
        <taxon>Nitrospirota</taxon>
        <taxon>Nitrospiria</taxon>
        <taxon>Candidatus Troglogloeales</taxon>
        <taxon>Candidatus Manganitrophaceae</taxon>
        <taxon>Candidatus Manganitrophus</taxon>
    </lineage>
</organism>
<name>A0A7X6IDB5_9BACT</name>
<dbReference type="PROSITE" id="PS01097">
    <property type="entry name" value="HUPF_HYPC"/>
    <property type="match status" value="1"/>
</dbReference>
<evidence type="ECO:0000313" key="3">
    <source>
        <dbReference type="Proteomes" id="UP000534783"/>
    </source>
</evidence>
<dbReference type="GO" id="GO:0051604">
    <property type="term" value="P:protein maturation"/>
    <property type="evidence" value="ECO:0007669"/>
    <property type="project" value="TreeGrafter"/>
</dbReference>
<dbReference type="Gene3D" id="2.30.30.140">
    <property type="match status" value="1"/>
</dbReference>
<dbReference type="PANTHER" id="PTHR35177">
    <property type="entry name" value="HYDROGENASE MATURATION FACTOR HYBG"/>
    <property type="match status" value="1"/>
</dbReference>
<dbReference type="AlphaFoldDB" id="A0A7X6IDB5"/>
<dbReference type="Proteomes" id="UP000534783">
    <property type="component" value="Unassembled WGS sequence"/>
</dbReference>
<dbReference type="SUPFAM" id="SSF159127">
    <property type="entry name" value="HupF/HypC-like"/>
    <property type="match status" value="1"/>
</dbReference>
<reference evidence="2 3" key="1">
    <citation type="journal article" date="2020" name="Nature">
        <title>Bacterial chemolithoautotrophy via manganese oxidation.</title>
        <authorList>
            <person name="Yu H."/>
            <person name="Leadbetter J.R."/>
        </authorList>
    </citation>
    <scope>NUCLEOTIDE SEQUENCE [LARGE SCALE GENOMIC DNA]</scope>
    <source>
        <strain evidence="2 3">Mn-1</strain>
    </source>
</reference>
<dbReference type="NCBIfam" id="TIGR00074">
    <property type="entry name" value="hypC_hupF"/>
    <property type="match status" value="1"/>
</dbReference>
<protein>
    <submittedName>
        <fullName evidence="2">HypC/HybG/HupF family hydrogenase formation chaperone</fullName>
    </submittedName>
</protein>